<protein>
    <submittedName>
        <fullName evidence="1">Uncharacterized protein</fullName>
    </submittedName>
</protein>
<dbReference type="EMBL" id="KV425572">
    <property type="protein sequence ID" value="KZT25408.1"/>
    <property type="molecule type" value="Genomic_DNA"/>
</dbReference>
<evidence type="ECO:0000313" key="1">
    <source>
        <dbReference type="EMBL" id="KZT25408.1"/>
    </source>
</evidence>
<evidence type="ECO:0000313" key="2">
    <source>
        <dbReference type="Proteomes" id="UP000076761"/>
    </source>
</evidence>
<gene>
    <name evidence="1" type="ORF">NEOLEDRAFT_1065507</name>
</gene>
<organism evidence="1 2">
    <name type="scientific">Neolentinus lepideus HHB14362 ss-1</name>
    <dbReference type="NCBI Taxonomy" id="1314782"/>
    <lineage>
        <taxon>Eukaryota</taxon>
        <taxon>Fungi</taxon>
        <taxon>Dikarya</taxon>
        <taxon>Basidiomycota</taxon>
        <taxon>Agaricomycotina</taxon>
        <taxon>Agaricomycetes</taxon>
        <taxon>Gloeophyllales</taxon>
        <taxon>Gloeophyllaceae</taxon>
        <taxon>Neolentinus</taxon>
    </lineage>
</organism>
<dbReference type="AlphaFoldDB" id="A0A165SN29"/>
<feature type="non-terminal residue" evidence="1">
    <location>
        <position position="1"/>
    </location>
</feature>
<reference evidence="1 2" key="1">
    <citation type="journal article" date="2016" name="Mol. Biol. Evol.">
        <title>Comparative Genomics of Early-Diverging Mushroom-Forming Fungi Provides Insights into the Origins of Lignocellulose Decay Capabilities.</title>
        <authorList>
            <person name="Nagy L.G."/>
            <person name="Riley R."/>
            <person name="Tritt A."/>
            <person name="Adam C."/>
            <person name="Daum C."/>
            <person name="Floudas D."/>
            <person name="Sun H."/>
            <person name="Yadav J.S."/>
            <person name="Pangilinan J."/>
            <person name="Larsson K.H."/>
            <person name="Matsuura K."/>
            <person name="Barry K."/>
            <person name="Labutti K."/>
            <person name="Kuo R."/>
            <person name="Ohm R.A."/>
            <person name="Bhattacharya S.S."/>
            <person name="Shirouzu T."/>
            <person name="Yoshinaga Y."/>
            <person name="Martin F.M."/>
            <person name="Grigoriev I.V."/>
            <person name="Hibbett D.S."/>
        </authorList>
    </citation>
    <scope>NUCLEOTIDE SEQUENCE [LARGE SCALE GENOMIC DNA]</scope>
    <source>
        <strain evidence="1 2">HHB14362 ss-1</strain>
    </source>
</reference>
<dbReference type="InParanoid" id="A0A165SN29"/>
<name>A0A165SN29_9AGAM</name>
<sequence length="232" mass="25635">RSGYLVDGFITSNPTHVFSSLVGKLREKNDLFNPLTHVCERSSDQSFFVNLDLIHGRFSSINDTCNELGSWVTFIQLDGPVSRIIKPPAAVISLLSQILNRIPSPPATLELTLQDSYGPESLVPLAALLLEYPIAYTVTSTSSQAILGGVPLDVYQCIVKHPAVSTHASTQQEDTSLIKFSCPSHLAASNSHLRPSRIVDKVSKRFLNRIQRLADVRMDIRYHVEGLDRIAL</sequence>
<keyword evidence="2" id="KW-1185">Reference proteome</keyword>
<dbReference type="OrthoDB" id="3267419at2759"/>
<dbReference type="Proteomes" id="UP000076761">
    <property type="component" value="Unassembled WGS sequence"/>
</dbReference>
<accession>A0A165SN29</accession>
<proteinExistence type="predicted"/>